<evidence type="ECO:0000313" key="2">
    <source>
        <dbReference type="EMBL" id="CAH2986296.1"/>
    </source>
</evidence>
<sequence>MSDRIYFQTISSVISIMFGAAIIVLISLNTVLPVYSMDIREETKKKNNEMCKKLAEDPYFETELVIGRPWRIYYTWNVKLDTKCLDMTFKNATPQVIQRIWNDMNEYIEHQPAWDAATLHVTMGMARHELLLFADQGAAGSFLGVPNVIRDGNISPMKQSVPLMKFQLKLVREGKYLVMMDCHIGVSTLSARSSEPIYRSEVLATVAPLQLGDGFPACTEEKNKNEMFLTK</sequence>
<keyword evidence="1" id="KW-0472">Membrane</keyword>
<feature type="transmembrane region" description="Helical" evidence="1">
    <location>
        <begin position="12"/>
        <end position="35"/>
    </location>
</feature>
<evidence type="ECO:0000313" key="3">
    <source>
        <dbReference type="Proteomes" id="UP001153292"/>
    </source>
</evidence>
<keyword evidence="1" id="KW-1133">Transmembrane helix</keyword>
<reference evidence="2" key="1">
    <citation type="submission" date="2021-12" db="EMBL/GenBank/DDBJ databases">
        <authorList>
            <person name="King R."/>
        </authorList>
    </citation>
    <scope>NUCLEOTIDE SEQUENCE</scope>
</reference>
<proteinExistence type="predicted"/>
<accession>A0ABN8L4L5</accession>
<keyword evidence="1" id="KW-0812">Transmembrane</keyword>
<dbReference type="Proteomes" id="UP001153292">
    <property type="component" value="Chromosome 21"/>
</dbReference>
<keyword evidence="3" id="KW-1185">Reference proteome</keyword>
<name>A0ABN8L4L5_CHISP</name>
<organism evidence="2 3">
    <name type="scientific">Chilo suppressalis</name>
    <name type="common">Asiatic rice borer moth</name>
    <dbReference type="NCBI Taxonomy" id="168631"/>
    <lineage>
        <taxon>Eukaryota</taxon>
        <taxon>Metazoa</taxon>
        <taxon>Ecdysozoa</taxon>
        <taxon>Arthropoda</taxon>
        <taxon>Hexapoda</taxon>
        <taxon>Insecta</taxon>
        <taxon>Pterygota</taxon>
        <taxon>Neoptera</taxon>
        <taxon>Endopterygota</taxon>
        <taxon>Lepidoptera</taxon>
        <taxon>Glossata</taxon>
        <taxon>Ditrysia</taxon>
        <taxon>Pyraloidea</taxon>
        <taxon>Crambidae</taxon>
        <taxon>Crambinae</taxon>
        <taxon>Chilo</taxon>
    </lineage>
</organism>
<dbReference type="EMBL" id="OU963914">
    <property type="protein sequence ID" value="CAH2986296.1"/>
    <property type="molecule type" value="Genomic_DNA"/>
</dbReference>
<protein>
    <submittedName>
        <fullName evidence="2">Uncharacterized protein</fullName>
    </submittedName>
</protein>
<gene>
    <name evidence="2" type="ORF">CHILSU_LOCUS6030</name>
</gene>
<evidence type="ECO:0000256" key="1">
    <source>
        <dbReference type="SAM" id="Phobius"/>
    </source>
</evidence>